<evidence type="ECO:0000256" key="1">
    <source>
        <dbReference type="SAM" id="SignalP"/>
    </source>
</evidence>
<evidence type="ECO:0008006" key="4">
    <source>
        <dbReference type="Google" id="ProtNLM"/>
    </source>
</evidence>
<keyword evidence="1" id="KW-0732">Signal</keyword>
<evidence type="ECO:0000313" key="3">
    <source>
        <dbReference type="Proteomes" id="UP000053424"/>
    </source>
</evidence>
<dbReference type="EMBL" id="KN831782">
    <property type="protein sequence ID" value="KIM40625.1"/>
    <property type="molecule type" value="Genomic_DNA"/>
</dbReference>
<evidence type="ECO:0000313" key="2">
    <source>
        <dbReference type="EMBL" id="KIM40625.1"/>
    </source>
</evidence>
<reference evidence="3" key="2">
    <citation type="submission" date="2015-01" db="EMBL/GenBank/DDBJ databases">
        <title>Evolutionary Origins and Diversification of the Mycorrhizal Mutualists.</title>
        <authorList>
            <consortium name="DOE Joint Genome Institute"/>
            <consortium name="Mycorrhizal Genomics Consortium"/>
            <person name="Kohler A."/>
            <person name="Kuo A."/>
            <person name="Nagy L.G."/>
            <person name="Floudas D."/>
            <person name="Copeland A."/>
            <person name="Barry K.W."/>
            <person name="Cichocki N."/>
            <person name="Veneault-Fourrey C."/>
            <person name="LaButti K."/>
            <person name="Lindquist E.A."/>
            <person name="Lipzen A."/>
            <person name="Lundell T."/>
            <person name="Morin E."/>
            <person name="Murat C."/>
            <person name="Riley R."/>
            <person name="Ohm R."/>
            <person name="Sun H."/>
            <person name="Tunlid A."/>
            <person name="Henrissat B."/>
            <person name="Grigoriev I.V."/>
            <person name="Hibbett D.S."/>
            <person name="Martin F."/>
        </authorList>
    </citation>
    <scope>NUCLEOTIDE SEQUENCE [LARGE SCALE GENOMIC DNA]</scope>
    <source>
        <strain evidence="3">h7</strain>
    </source>
</reference>
<dbReference type="Proteomes" id="UP000053424">
    <property type="component" value="Unassembled WGS sequence"/>
</dbReference>
<dbReference type="HOGENOM" id="CLU_104716_0_0_1"/>
<organism evidence="2 3">
    <name type="scientific">Hebeloma cylindrosporum</name>
    <dbReference type="NCBI Taxonomy" id="76867"/>
    <lineage>
        <taxon>Eukaryota</taxon>
        <taxon>Fungi</taxon>
        <taxon>Dikarya</taxon>
        <taxon>Basidiomycota</taxon>
        <taxon>Agaricomycotina</taxon>
        <taxon>Agaricomycetes</taxon>
        <taxon>Agaricomycetidae</taxon>
        <taxon>Agaricales</taxon>
        <taxon>Agaricineae</taxon>
        <taxon>Hymenogastraceae</taxon>
        <taxon>Hebeloma</taxon>
    </lineage>
</organism>
<accession>A0A0C3BVK1</accession>
<gene>
    <name evidence="2" type="ORF">M413DRAFT_446053</name>
</gene>
<dbReference type="AlphaFoldDB" id="A0A0C3BVK1"/>
<keyword evidence="3" id="KW-1185">Reference proteome</keyword>
<proteinExistence type="predicted"/>
<reference evidence="2 3" key="1">
    <citation type="submission" date="2014-04" db="EMBL/GenBank/DDBJ databases">
        <authorList>
            <consortium name="DOE Joint Genome Institute"/>
            <person name="Kuo A."/>
            <person name="Gay G."/>
            <person name="Dore J."/>
            <person name="Kohler A."/>
            <person name="Nagy L.G."/>
            <person name="Floudas D."/>
            <person name="Copeland A."/>
            <person name="Barry K.W."/>
            <person name="Cichocki N."/>
            <person name="Veneault-Fourrey C."/>
            <person name="LaButti K."/>
            <person name="Lindquist E.A."/>
            <person name="Lipzen A."/>
            <person name="Lundell T."/>
            <person name="Morin E."/>
            <person name="Murat C."/>
            <person name="Sun H."/>
            <person name="Tunlid A."/>
            <person name="Henrissat B."/>
            <person name="Grigoriev I.V."/>
            <person name="Hibbett D.S."/>
            <person name="Martin F."/>
            <person name="Nordberg H.P."/>
            <person name="Cantor M.N."/>
            <person name="Hua S.X."/>
        </authorList>
    </citation>
    <scope>NUCLEOTIDE SEQUENCE [LARGE SCALE GENOMIC DNA]</scope>
    <source>
        <strain evidence="3">h7</strain>
    </source>
</reference>
<name>A0A0C3BVK1_HEBCY</name>
<feature type="chain" id="PRO_5002162083" description="Extracellular membrane protein CFEM domain-containing protein" evidence="1">
    <location>
        <begin position="21"/>
        <end position="170"/>
    </location>
</feature>
<dbReference type="OrthoDB" id="2564568at2759"/>
<feature type="signal peptide" evidence="1">
    <location>
        <begin position="1"/>
        <end position="20"/>
    </location>
</feature>
<protein>
    <recommendedName>
        <fullName evidence="4">Extracellular membrane protein CFEM domain-containing protein</fullName>
    </recommendedName>
</protein>
<sequence length="170" mass="16619">MVAFFAVATSVLLALPLVLAEPVSTPSGLYARQISGFDPSTLPTTCLQDKCKSFVDSVTAQNCATLDCLCSTTIANAMKTCLQCAVDAHVASFNQTTLDTAIKGFTDGCAAAGHPISGVTSGGGSGSASSGAASPSGTGSATTKSGAVAQMTVNILGAVFAVAVGGAAFA</sequence>